<dbReference type="RefSeq" id="WP_218866466.1">
    <property type="nucleotide sequence ID" value="NZ_BAABBJ010000011.1"/>
</dbReference>
<dbReference type="InterPro" id="IPR037083">
    <property type="entry name" value="NgoMIV_sf"/>
</dbReference>
<dbReference type="AlphaFoldDB" id="A0A512PII2"/>
<dbReference type="SUPFAM" id="SSF52980">
    <property type="entry name" value="Restriction endonuclease-like"/>
    <property type="match status" value="1"/>
</dbReference>
<protein>
    <submittedName>
        <fullName evidence="1">Uncharacterized protein</fullName>
    </submittedName>
</protein>
<proteinExistence type="predicted"/>
<keyword evidence="2" id="KW-1185">Reference proteome</keyword>
<dbReference type="GO" id="GO:0009036">
    <property type="term" value="F:type II site-specific deoxyribonuclease activity"/>
    <property type="evidence" value="ECO:0007669"/>
    <property type="project" value="InterPro"/>
</dbReference>
<dbReference type="EMBL" id="BKAL01000021">
    <property type="protein sequence ID" value="GEP71018.1"/>
    <property type="molecule type" value="Genomic_DNA"/>
</dbReference>
<organism evidence="1 2">
    <name type="scientific">Cellulomonas soli</name>
    <dbReference type="NCBI Taxonomy" id="931535"/>
    <lineage>
        <taxon>Bacteria</taxon>
        <taxon>Bacillati</taxon>
        <taxon>Actinomycetota</taxon>
        <taxon>Actinomycetes</taxon>
        <taxon>Micrococcales</taxon>
        <taxon>Cellulomonadaceae</taxon>
        <taxon>Cellulomonas</taxon>
    </lineage>
</organism>
<dbReference type="InterPro" id="IPR015105">
    <property type="entry name" value="NgoMIV"/>
</dbReference>
<accession>A0A512PII2</accession>
<evidence type="ECO:0000313" key="1">
    <source>
        <dbReference type="EMBL" id="GEP71018.1"/>
    </source>
</evidence>
<gene>
    <name evidence="1" type="ORF">CSO01_37330</name>
</gene>
<dbReference type="InterPro" id="IPR011335">
    <property type="entry name" value="Restrct_endonuc-II-like"/>
</dbReference>
<dbReference type="Pfam" id="PF09015">
    <property type="entry name" value="NgoMIV_restric"/>
    <property type="match status" value="1"/>
</dbReference>
<evidence type="ECO:0000313" key="2">
    <source>
        <dbReference type="Proteomes" id="UP000321798"/>
    </source>
</evidence>
<dbReference type="Proteomes" id="UP000321798">
    <property type="component" value="Unassembled WGS sequence"/>
</dbReference>
<reference evidence="1 2" key="1">
    <citation type="submission" date="2019-07" db="EMBL/GenBank/DDBJ databases">
        <title>Whole genome shotgun sequence of Cellulomonas soli NBRC 109434.</title>
        <authorList>
            <person name="Hosoyama A."/>
            <person name="Uohara A."/>
            <person name="Ohji S."/>
            <person name="Ichikawa N."/>
        </authorList>
    </citation>
    <scope>NUCLEOTIDE SEQUENCE [LARGE SCALE GENOMIC DNA]</scope>
    <source>
        <strain evidence="1 2">NBRC 109434</strain>
    </source>
</reference>
<comment type="caution">
    <text evidence="1">The sequence shown here is derived from an EMBL/GenBank/DDBJ whole genome shotgun (WGS) entry which is preliminary data.</text>
</comment>
<sequence>MAADLARLRPDLQVLSSGAAAEFEQYEHLGVFRTFKQAIGKAPADLASLVESLEALPLGRERTSALRKARALAGRVLKQQDAISALLRDTAEESLLGIDLTVASAGGAGKPRLEVALSAKWSLRTDRAQDCVSQGAKLVSQRRGRMPHFAVVTMEPRPAMLRILADGSGAVDCVYHLDLPALEHAVRLEAAAATAARWPPLETFERLCAQRRLRDYDELLNEVRRI</sequence>
<name>A0A512PII2_9CELL</name>
<dbReference type="Gene3D" id="3.40.50.10010">
    <property type="entry name" value="Type-2 restriction enzyme NgoMIV"/>
    <property type="match status" value="1"/>
</dbReference>
<dbReference type="GO" id="GO:0009307">
    <property type="term" value="P:DNA restriction-modification system"/>
    <property type="evidence" value="ECO:0007669"/>
    <property type="project" value="InterPro"/>
</dbReference>